<dbReference type="InterPro" id="IPR006913">
    <property type="entry name" value="CENP-V/GFA"/>
</dbReference>
<keyword evidence="3" id="KW-0862">Zinc</keyword>
<dbReference type="Proteomes" id="UP000283509">
    <property type="component" value="Unassembled WGS sequence"/>
</dbReference>
<dbReference type="InterPro" id="IPR011057">
    <property type="entry name" value="Mss4-like_sf"/>
</dbReference>
<comment type="caution">
    <text evidence="5">The sequence shown here is derived from an EMBL/GenBank/DDBJ whole genome shotgun (WGS) entry which is preliminary data.</text>
</comment>
<gene>
    <name evidence="5" type="ORF">C7M84_002361</name>
</gene>
<dbReference type="PANTHER" id="PTHR28620">
    <property type="entry name" value="CENTROMERE PROTEIN V"/>
    <property type="match status" value="1"/>
</dbReference>
<dbReference type="PROSITE" id="PS51891">
    <property type="entry name" value="CENP_V_GFA"/>
    <property type="match status" value="1"/>
</dbReference>
<proteinExistence type="inferred from homology"/>
<reference evidence="5 6" key="2">
    <citation type="submission" date="2019-01" db="EMBL/GenBank/DDBJ databases">
        <title>The decoding of complex shrimp genome reveals the adaptation for benthos swimmer, frequently molting mechanism and breeding impact on genome.</title>
        <authorList>
            <person name="Sun Y."/>
            <person name="Gao Y."/>
            <person name="Yu Y."/>
        </authorList>
    </citation>
    <scope>NUCLEOTIDE SEQUENCE [LARGE SCALE GENOMIC DNA]</scope>
    <source>
        <tissue evidence="5">Muscle</tissue>
    </source>
</reference>
<evidence type="ECO:0000259" key="4">
    <source>
        <dbReference type="PROSITE" id="PS51891"/>
    </source>
</evidence>
<feature type="domain" description="CENP-V/GFA" evidence="4">
    <location>
        <begin position="13"/>
        <end position="125"/>
    </location>
</feature>
<name>A0A3R7SWP2_PENVA</name>
<dbReference type="GO" id="GO:0016846">
    <property type="term" value="F:carbon-sulfur lyase activity"/>
    <property type="evidence" value="ECO:0007669"/>
    <property type="project" value="InterPro"/>
</dbReference>
<dbReference type="STRING" id="6689.A0A3R7SWP2"/>
<keyword evidence="6" id="KW-1185">Reference proteome</keyword>
<reference evidence="5 6" key="1">
    <citation type="submission" date="2018-04" db="EMBL/GenBank/DDBJ databases">
        <authorList>
            <person name="Zhang X."/>
            <person name="Yuan J."/>
            <person name="Li F."/>
            <person name="Xiang J."/>
        </authorList>
    </citation>
    <scope>NUCLEOTIDE SEQUENCE [LARGE SCALE GENOMIC DNA]</scope>
    <source>
        <tissue evidence="5">Muscle</tissue>
    </source>
</reference>
<accession>A0A3R7SWP2</accession>
<sequence>MVRANMDSDLVKYTGGCHCGAVRYEVWAPAVLNVIDCNCSICVKKQGRHFIVPLNQFKLLKGHDSLKTYSFNTHMAKHNFCITCGIHPFYIPRSNPDGYGVILSSLDDVTLKKVKMEKFDGKNWESAMQKNSHISGYSKPGKK</sequence>
<dbReference type="OrthoDB" id="2993351at2759"/>
<evidence type="ECO:0000256" key="2">
    <source>
        <dbReference type="ARBA" id="ARBA00022723"/>
    </source>
</evidence>
<dbReference type="Pfam" id="PF04828">
    <property type="entry name" value="GFA"/>
    <property type="match status" value="1"/>
</dbReference>
<dbReference type="GO" id="GO:0046872">
    <property type="term" value="F:metal ion binding"/>
    <property type="evidence" value="ECO:0007669"/>
    <property type="project" value="UniProtKB-KW"/>
</dbReference>
<organism evidence="5 6">
    <name type="scientific">Penaeus vannamei</name>
    <name type="common">Whiteleg shrimp</name>
    <name type="synonym">Litopenaeus vannamei</name>
    <dbReference type="NCBI Taxonomy" id="6689"/>
    <lineage>
        <taxon>Eukaryota</taxon>
        <taxon>Metazoa</taxon>
        <taxon>Ecdysozoa</taxon>
        <taxon>Arthropoda</taxon>
        <taxon>Crustacea</taxon>
        <taxon>Multicrustacea</taxon>
        <taxon>Malacostraca</taxon>
        <taxon>Eumalacostraca</taxon>
        <taxon>Eucarida</taxon>
        <taxon>Decapoda</taxon>
        <taxon>Dendrobranchiata</taxon>
        <taxon>Penaeoidea</taxon>
        <taxon>Penaeidae</taxon>
        <taxon>Penaeus</taxon>
    </lineage>
</organism>
<dbReference type="InterPro" id="IPR052355">
    <property type="entry name" value="CENP-V-like"/>
</dbReference>
<evidence type="ECO:0000256" key="1">
    <source>
        <dbReference type="ARBA" id="ARBA00005495"/>
    </source>
</evidence>
<evidence type="ECO:0000256" key="3">
    <source>
        <dbReference type="ARBA" id="ARBA00022833"/>
    </source>
</evidence>
<dbReference type="EMBL" id="QCYY01001315">
    <property type="protein sequence ID" value="ROT78900.1"/>
    <property type="molecule type" value="Genomic_DNA"/>
</dbReference>
<dbReference type="PANTHER" id="PTHR28620:SF1">
    <property type="entry name" value="CENP-V_GFA DOMAIN-CONTAINING PROTEIN"/>
    <property type="match status" value="1"/>
</dbReference>
<evidence type="ECO:0000313" key="6">
    <source>
        <dbReference type="Proteomes" id="UP000283509"/>
    </source>
</evidence>
<dbReference type="AlphaFoldDB" id="A0A3R7SWP2"/>
<protein>
    <submittedName>
        <fullName evidence="5">Putative centromere protein V isoform X1</fullName>
    </submittedName>
</protein>
<dbReference type="Gene3D" id="2.170.150.70">
    <property type="match status" value="1"/>
</dbReference>
<dbReference type="SUPFAM" id="SSF51316">
    <property type="entry name" value="Mss4-like"/>
    <property type="match status" value="1"/>
</dbReference>
<evidence type="ECO:0000313" key="5">
    <source>
        <dbReference type="EMBL" id="ROT78900.1"/>
    </source>
</evidence>
<comment type="similarity">
    <text evidence="1">Belongs to the Gfa family.</text>
</comment>
<keyword evidence="2" id="KW-0479">Metal-binding</keyword>